<sequence length="160" mass="16496">MKISSSTKALLAIALSALIVLAAAPFSAAADYPIVGRLGSPLTMTDSVGQVSLSWKVSDLKPSSDVMPGYPVEGRLWEATATVDAISGPVTPAISQFNAVAPNQAAYRVLWMVAAPSNISGATIPQGATATGKIHFDVTGPAPTTVTMNNGMEDLLIWTP</sequence>
<dbReference type="OrthoDB" id="4762478at2"/>
<dbReference type="EMBL" id="JALN02000001">
    <property type="protein sequence ID" value="KDE98145.1"/>
    <property type="molecule type" value="Genomic_DNA"/>
</dbReference>
<evidence type="ECO:0000256" key="1">
    <source>
        <dbReference type="ARBA" id="ARBA00022729"/>
    </source>
</evidence>
<protein>
    <recommendedName>
        <fullName evidence="3">MPT63-like domain-containing protein</fullName>
    </recommendedName>
</protein>
<organism evidence="4 5">
    <name type="scientific">Mycolicibacterium aromaticivorans JS19b1 = JCM 16368</name>
    <dbReference type="NCBI Taxonomy" id="1440774"/>
    <lineage>
        <taxon>Bacteria</taxon>
        <taxon>Bacillati</taxon>
        <taxon>Actinomycetota</taxon>
        <taxon>Actinomycetes</taxon>
        <taxon>Mycobacteriales</taxon>
        <taxon>Mycobacteriaceae</taxon>
        <taxon>Mycolicibacterium</taxon>
    </lineage>
</organism>
<dbReference type="AlphaFoldDB" id="A0A064CCU0"/>
<evidence type="ECO:0000256" key="2">
    <source>
        <dbReference type="SAM" id="SignalP"/>
    </source>
</evidence>
<dbReference type="SUPFAM" id="SSF81982">
    <property type="entry name" value="Antigen MPT63/MPB63 (immunoprotective extracellular protein)"/>
    <property type="match status" value="1"/>
</dbReference>
<dbReference type="Proteomes" id="UP000022835">
    <property type="component" value="Unassembled WGS sequence"/>
</dbReference>
<dbReference type="RefSeq" id="WP_036339308.1">
    <property type="nucleotide sequence ID" value="NZ_JALN02000001.1"/>
</dbReference>
<dbReference type="InterPro" id="IPR015250">
    <property type="entry name" value="MPT63-like"/>
</dbReference>
<evidence type="ECO:0000313" key="4">
    <source>
        <dbReference type="EMBL" id="KDE98145.1"/>
    </source>
</evidence>
<evidence type="ECO:0000259" key="3">
    <source>
        <dbReference type="Pfam" id="PF09167"/>
    </source>
</evidence>
<accession>A0A064CCU0</accession>
<dbReference type="GO" id="GO:0005615">
    <property type="term" value="C:extracellular space"/>
    <property type="evidence" value="ECO:0007669"/>
    <property type="project" value="InterPro"/>
</dbReference>
<dbReference type="InterPro" id="IPR029050">
    <property type="entry name" value="Immunoprotect_excell_Ig-like"/>
</dbReference>
<feature type="signal peptide" evidence="2">
    <location>
        <begin position="1"/>
        <end position="29"/>
    </location>
</feature>
<dbReference type="Gene3D" id="2.60.40.1240">
    <property type="match status" value="1"/>
</dbReference>
<dbReference type="Pfam" id="PF09167">
    <property type="entry name" value="DUF1942"/>
    <property type="match status" value="1"/>
</dbReference>
<keyword evidence="5" id="KW-1185">Reference proteome</keyword>
<feature type="chain" id="PRO_5001623322" description="MPT63-like domain-containing protein" evidence="2">
    <location>
        <begin position="30"/>
        <end position="160"/>
    </location>
</feature>
<gene>
    <name evidence="4" type="ORF">Y900_004090</name>
</gene>
<proteinExistence type="predicted"/>
<reference evidence="4" key="1">
    <citation type="submission" date="2014-05" db="EMBL/GenBank/DDBJ databases">
        <title>Genome sequence of Mycobacterium aromaticivorans strain JS19b1T (= DSM 45407T).</title>
        <authorList>
            <person name="Kwak Y."/>
            <person name="Park G.-S."/>
            <person name="Li Q.X."/>
            <person name="Lee S.-E."/>
            <person name="Shin J.-H."/>
        </authorList>
    </citation>
    <scope>NUCLEOTIDE SEQUENCE [LARGE SCALE GENOMIC DNA]</scope>
    <source>
        <strain evidence="4">JS19b1</strain>
    </source>
</reference>
<feature type="domain" description="MPT63-like" evidence="3">
    <location>
        <begin position="33"/>
        <end position="158"/>
    </location>
</feature>
<comment type="caution">
    <text evidence="4">The sequence shown here is derived from an EMBL/GenBank/DDBJ whole genome shotgun (WGS) entry which is preliminary data.</text>
</comment>
<dbReference type="STRING" id="1440774.Y900_004090"/>
<dbReference type="eggNOG" id="ENOG5030I03">
    <property type="taxonomic scope" value="Bacteria"/>
</dbReference>
<evidence type="ECO:0000313" key="5">
    <source>
        <dbReference type="Proteomes" id="UP000022835"/>
    </source>
</evidence>
<keyword evidence="1 2" id="KW-0732">Signal</keyword>
<name>A0A064CCU0_9MYCO</name>